<evidence type="ECO:0000256" key="1">
    <source>
        <dbReference type="SAM" id="MobiDB-lite"/>
    </source>
</evidence>
<feature type="compositionally biased region" description="Low complexity" evidence="1">
    <location>
        <begin position="288"/>
        <end position="299"/>
    </location>
</feature>
<feature type="region of interest" description="Disordered" evidence="1">
    <location>
        <begin position="365"/>
        <end position="443"/>
    </location>
</feature>
<dbReference type="Proteomes" id="UP000006514">
    <property type="component" value="Unassembled WGS sequence"/>
</dbReference>
<keyword evidence="3" id="KW-1185">Reference proteome</keyword>
<evidence type="ECO:0000313" key="3">
    <source>
        <dbReference type="Proteomes" id="UP000006514"/>
    </source>
</evidence>
<dbReference type="InParanoid" id="J0WQF2"/>
<feature type="region of interest" description="Disordered" evidence="1">
    <location>
        <begin position="115"/>
        <end position="172"/>
    </location>
</feature>
<accession>J0WQF2</accession>
<gene>
    <name evidence="2" type="ORF">AURDEDRAFT_131333</name>
</gene>
<sequence length="443" mass="46976">MASVARTRKASNIAVDATTSAKRVRSDNLLPSHLSPLNASLLLCPSSSIALSGQVNNSVDAAHVMSGVECAFNGTQSRSAGGRSDTAHSAGIGPTAFGNEDPELAFRVALRSRLAENSSNSSPSPPSTSSQQIGPFRSTYYPDDTENTRGEEWEDDQTDDPDGDRSDRGWDDYEWMTPSLVAAGSSIRSRRSDSRKSLISLTPPPVPACTDATSAQSCVLSAVPGTTSPVGHASLRLSRDNATPAGVDDDWLEAVAPSGFAPLQEALWVQEREPSSVPLPTPPHPARSSTVLTPSSSTTALDDQQPPAAGPGSTTHAIFKDGVAQGDVHTVTRTRPEDTVSRKRRAVAHRELTYNETTKIDRNSGEICVEEGRPKNNGLVKQPGNGHGREGRSVHAPAGPTDDSPHCAKAKSSRMSNDRMVLMERPADDGSLGSHHVRDDKPD</sequence>
<dbReference type="KEGG" id="adl:AURDEDRAFT_131333"/>
<feature type="compositionally biased region" description="Low complexity" evidence="1">
    <location>
        <begin position="117"/>
        <end position="130"/>
    </location>
</feature>
<feature type="region of interest" description="Disordered" evidence="1">
    <location>
        <begin position="77"/>
        <end position="98"/>
    </location>
</feature>
<dbReference type="AlphaFoldDB" id="J0WQF2"/>
<feature type="compositionally biased region" description="Acidic residues" evidence="1">
    <location>
        <begin position="152"/>
        <end position="162"/>
    </location>
</feature>
<protein>
    <submittedName>
        <fullName evidence="2">Uncharacterized protein</fullName>
    </submittedName>
</protein>
<feature type="region of interest" description="Disordered" evidence="1">
    <location>
        <begin position="269"/>
        <end position="345"/>
    </location>
</feature>
<reference evidence="3" key="1">
    <citation type="journal article" date="2012" name="Science">
        <title>The Paleozoic origin of enzymatic lignin decomposition reconstructed from 31 fungal genomes.</title>
        <authorList>
            <person name="Floudas D."/>
            <person name="Binder M."/>
            <person name="Riley R."/>
            <person name="Barry K."/>
            <person name="Blanchette R.A."/>
            <person name="Henrissat B."/>
            <person name="Martinez A.T."/>
            <person name="Otillar R."/>
            <person name="Spatafora J.W."/>
            <person name="Yadav J.S."/>
            <person name="Aerts A."/>
            <person name="Benoit I."/>
            <person name="Boyd A."/>
            <person name="Carlson A."/>
            <person name="Copeland A."/>
            <person name="Coutinho P.M."/>
            <person name="de Vries R.P."/>
            <person name="Ferreira P."/>
            <person name="Findley K."/>
            <person name="Foster B."/>
            <person name="Gaskell J."/>
            <person name="Glotzer D."/>
            <person name="Gorecki P."/>
            <person name="Heitman J."/>
            <person name="Hesse C."/>
            <person name="Hori C."/>
            <person name="Igarashi K."/>
            <person name="Jurgens J.A."/>
            <person name="Kallen N."/>
            <person name="Kersten P."/>
            <person name="Kohler A."/>
            <person name="Kuees U."/>
            <person name="Kumar T.K.A."/>
            <person name="Kuo A."/>
            <person name="LaButti K."/>
            <person name="Larrondo L.F."/>
            <person name="Lindquist E."/>
            <person name="Ling A."/>
            <person name="Lombard V."/>
            <person name="Lucas S."/>
            <person name="Lundell T."/>
            <person name="Martin R."/>
            <person name="McLaughlin D.J."/>
            <person name="Morgenstern I."/>
            <person name="Morin E."/>
            <person name="Murat C."/>
            <person name="Nagy L.G."/>
            <person name="Nolan M."/>
            <person name="Ohm R.A."/>
            <person name="Patyshakuliyeva A."/>
            <person name="Rokas A."/>
            <person name="Ruiz-Duenas F.J."/>
            <person name="Sabat G."/>
            <person name="Salamov A."/>
            <person name="Samejima M."/>
            <person name="Schmutz J."/>
            <person name="Slot J.C."/>
            <person name="St John F."/>
            <person name="Stenlid J."/>
            <person name="Sun H."/>
            <person name="Sun S."/>
            <person name="Syed K."/>
            <person name="Tsang A."/>
            <person name="Wiebenga A."/>
            <person name="Young D."/>
            <person name="Pisabarro A."/>
            <person name="Eastwood D.C."/>
            <person name="Martin F."/>
            <person name="Cullen D."/>
            <person name="Grigoriev I.V."/>
            <person name="Hibbett D.S."/>
        </authorList>
    </citation>
    <scope>NUCLEOTIDE SEQUENCE [LARGE SCALE GENOMIC DNA]</scope>
    <source>
        <strain evidence="3">TFB10046</strain>
    </source>
</reference>
<name>J0WQF2_AURST</name>
<evidence type="ECO:0000313" key="2">
    <source>
        <dbReference type="EMBL" id="EJD34109.1"/>
    </source>
</evidence>
<organism evidence="2 3">
    <name type="scientific">Auricularia subglabra (strain TFB-10046 / SS5)</name>
    <name type="common">White-rot fungus</name>
    <name type="synonym">Auricularia delicata (strain TFB10046)</name>
    <dbReference type="NCBI Taxonomy" id="717982"/>
    <lineage>
        <taxon>Eukaryota</taxon>
        <taxon>Fungi</taxon>
        <taxon>Dikarya</taxon>
        <taxon>Basidiomycota</taxon>
        <taxon>Agaricomycotina</taxon>
        <taxon>Agaricomycetes</taxon>
        <taxon>Auriculariales</taxon>
        <taxon>Auriculariaceae</taxon>
        <taxon>Auricularia</taxon>
    </lineage>
</organism>
<proteinExistence type="predicted"/>
<dbReference type="EMBL" id="JH688000">
    <property type="protein sequence ID" value="EJD34109.1"/>
    <property type="molecule type" value="Genomic_DNA"/>
</dbReference>
<feature type="compositionally biased region" description="Basic and acidic residues" evidence="1">
    <location>
        <begin position="365"/>
        <end position="374"/>
    </location>
</feature>